<dbReference type="PANTHER" id="PTHR33371">
    <property type="entry name" value="INTERMEMBRANE PHOSPHOLIPID TRANSPORT SYSTEM BINDING PROTEIN MLAD-RELATED"/>
    <property type="match status" value="1"/>
</dbReference>
<dbReference type="RefSeq" id="WP_169590308.1">
    <property type="nucleotide sequence ID" value="NZ_VCQU01000007.1"/>
</dbReference>
<dbReference type="PROSITE" id="PS51257">
    <property type="entry name" value="PROKAR_LIPOPROTEIN"/>
    <property type="match status" value="1"/>
</dbReference>
<dbReference type="EMBL" id="VCQU01000007">
    <property type="protein sequence ID" value="NMN97440.1"/>
    <property type="molecule type" value="Genomic_DNA"/>
</dbReference>
<dbReference type="InterPro" id="IPR052336">
    <property type="entry name" value="MlaD_Phospholipid_Transporter"/>
</dbReference>
<comment type="caution">
    <text evidence="3">The sequence shown here is derived from an EMBL/GenBank/DDBJ whole genome shotgun (WGS) entry which is preliminary data.</text>
</comment>
<gene>
    <name evidence="3" type="ORF">FGL95_20595</name>
</gene>
<evidence type="ECO:0000256" key="1">
    <source>
        <dbReference type="SAM" id="Phobius"/>
    </source>
</evidence>
<feature type="transmembrane region" description="Helical" evidence="1">
    <location>
        <begin position="7"/>
        <end position="26"/>
    </location>
</feature>
<dbReference type="AlphaFoldDB" id="A0A848KME7"/>
<dbReference type="InterPro" id="IPR003399">
    <property type="entry name" value="Mce/MlaD"/>
</dbReference>
<dbReference type="GO" id="GO:0051701">
    <property type="term" value="P:biological process involved in interaction with host"/>
    <property type="evidence" value="ECO:0007669"/>
    <property type="project" value="TreeGrafter"/>
</dbReference>
<dbReference type="Proteomes" id="UP000535543">
    <property type="component" value="Unassembled WGS sequence"/>
</dbReference>
<reference evidence="3 4" key="1">
    <citation type="submission" date="2019-05" db="EMBL/GenBank/DDBJ databases">
        <authorList>
            <person name="Lee S.D."/>
        </authorList>
    </citation>
    <scope>NUCLEOTIDE SEQUENCE [LARGE SCALE GENOMIC DNA]</scope>
    <source>
        <strain evidence="3 4">YC2-7</strain>
    </source>
</reference>
<dbReference type="Pfam" id="PF02470">
    <property type="entry name" value="MlaD"/>
    <property type="match status" value="1"/>
</dbReference>
<organism evidence="3 4">
    <name type="scientific">Antrihabitans stalactiti</name>
    <dbReference type="NCBI Taxonomy" id="2584121"/>
    <lineage>
        <taxon>Bacteria</taxon>
        <taxon>Bacillati</taxon>
        <taxon>Actinomycetota</taxon>
        <taxon>Actinomycetes</taxon>
        <taxon>Mycobacteriales</taxon>
        <taxon>Nocardiaceae</taxon>
        <taxon>Antrihabitans</taxon>
    </lineage>
</organism>
<dbReference type="InterPro" id="IPR005693">
    <property type="entry name" value="Mce"/>
</dbReference>
<reference evidence="3 4" key="2">
    <citation type="submission" date="2020-06" db="EMBL/GenBank/DDBJ databases">
        <title>Antribacter stalactiti gen. nov., sp. nov., a new member of the family Nacardiaceae isolated from a cave.</title>
        <authorList>
            <person name="Kim I.S."/>
        </authorList>
    </citation>
    <scope>NUCLEOTIDE SEQUENCE [LARGE SCALE GENOMIC DNA]</scope>
    <source>
        <strain evidence="3 4">YC2-7</strain>
    </source>
</reference>
<keyword evidence="1" id="KW-0472">Membrane</keyword>
<accession>A0A848KME7</accession>
<protein>
    <submittedName>
        <fullName evidence="3">MCE family protein</fullName>
    </submittedName>
</protein>
<keyword evidence="1" id="KW-0812">Transmembrane</keyword>
<dbReference type="PANTHER" id="PTHR33371:SF17">
    <property type="entry name" value="MCE-FAMILY PROTEIN MCE1B"/>
    <property type="match status" value="1"/>
</dbReference>
<sequence>MAAWRGAAVRFCVFLLVIAGCTYVIVTALRSPVQGTAHSYSAVFSDVSGLFVGNDVRIAGVPVGKVTAIDLEDPYAKVTFTVVDSQPVYSNTRAAVLYQDLVGQRYVGLANPAPLGSVVAVGTEIPVDRTTASFDVTKLFNGFGPLFDTLDPSALNLFAQNMLRVVQGDPSGIAPALTDIEKLSTFAKDREGLIVVLIDNLGAISDQIGGKSQQVGDLIHQLEGVLSKFTSQIGGIVDAVKQANRALVPGMSLLEEAQAVYDDNYLPIDGLLRRLLPQTGQIVDVLTLLPGLLVALNQGLTAGGPGTQYTCSAGNVDVPGIGNVVLGNQRLVVCR</sequence>
<dbReference type="NCBIfam" id="TIGR00996">
    <property type="entry name" value="Mtu_fam_mce"/>
    <property type="match status" value="1"/>
</dbReference>
<evidence type="ECO:0000313" key="3">
    <source>
        <dbReference type="EMBL" id="NMN97440.1"/>
    </source>
</evidence>
<evidence type="ECO:0000313" key="4">
    <source>
        <dbReference type="Proteomes" id="UP000535543"/>
    </source>
</evidence>
<evidence type="ECO:0000259" key="2">
    <source>
        <dbReference type="Pfam" id="PF02470"/>
    </source>
</evidence>
<keyword evidence="4" id="KW-1185">Reference proteome</keyword>
<name>A0A848KME7_9NOCA</name>
<keyword evidence="1" id="KW-1133">Transmembrane helix</keyword>
<dbReference type="GO" id="GO:0005576">
    <property type="term" value="C:extracellular region"/>
    <property type="evidence" value="ECO:0007669"/>
    <property type="project" value="TreeGrafter"/>
</dbReference>
<feature type="domain" description="Mce/MlaD" evidence="2">
    <location>
        <begin position="39"/>
        <end position="110"/>
    </location>
</feature>
<proteinExistence type="predicted"/>